<dbReference type="SUPFAM" id="SSF56219">
    <property type="entry name" value="DNase I-like"/>
    <property type="match status" value="1"/>
</dbReference>
<dbReference type="InterPro" id="IPR013087">
    <property type="entry name" value="Znf_C2H2_type"/>
</dbReference>
<dbReference type="Proteomes" id="UP001187531">
    <property type="component" value="Unassembled WGS sequence"/>
</dbReference>
<keyword evidence="10" id="KW-0804">Transcription</keyword>
<keyword evidence="11" id="KW-0539">Nucleus</keyword>
<comment type="subcellular location">
    <subcellularLocation>
        <location evidence="2">Nucleus</location>
    </subcellularLocation>
</comment>
<evidence type="ECO:0000256" key="2">
    <source>
        <dbReference type="ARBA" id="ARBA00004123"/>
    </source>
</evidence>
<dbReference type="FunFam" id="3.30.160.60:FF:002343">
    <property type="entry name" value="Zinc finger protein 33A"/>
    <property type="match status" value="1"/>
</dbReference>
<dbReference type="AlphaFoldDB" id="A0AA88I3W4"/>
<dbReference type="GO" id="GO:0008270">
    <property type="term" value="F:zinc ion binding"/>
    <property type="evidence" value="ECO:0007669"/>
    <property type="project" value="UniProtKB-KW"/>
</dbReference>
<dbReference type="Gene3D" id="3.60.10.10">
    <property type="entry name" value="Endonuclease/exonuclease/phosphatase"/>
    <property type="match status" value="1"/>
</dbReference>
<dbReference type="PANTHER" id="PTHR23235:SF142">
    <property type="entry name" value="ZINC FINGER PROTEIN 384"/>
    <property type="match status" value="1"/>
</dbReference>
<dbReference type="InterPro" id="IPR036236">
    <property type="entry name" value="Znf_C2H2_sf"/>
</dbReference>
<sequence length="530" mass="60758">MSQLSKTEQVIKQMIQYKIDILALSEVRWTGMGEKRIDKEHTIIYSGNDATRDQEVALLLTNVPAQAMISWTPVSSRIITARFLGFHAKLSIVACYAPTNEASTEDKQSFYNELVGVFKDIPRHDVLCLLGDLNAKIGNDYTFCPEVLGKHGIGERNDNGELLIDFALLHDLVIGGKAEDTSSNDDTNIFVSVHPMLFMENEVDFTDVSPGISADSQHDAEYLKLESNIDGDKGLPGILLCDNDDTKEGCDLPSQPGLATIWLKQEVDLNCQNEMQSQIYVFTESDVIKQEVLNSGKRLFECDMCKKWFTTSASLSRHQRTHTGEKPFGCNICKKTYYRKADLSIHQRTHTGEKPFECGICKKRFTSSNGLSNHQRTHTEEKPFECNICEKTFRRKADLLIHHRAHTGEKPFECDICKKCFAQSASLSDHQRTHTGEKPFECYICKKCYTSSSSLSNHQRTHTRAQLFECDIWEDRRRRCHVDYVPDMGHERAQKRCRTKSTTRQTGELEHTFEETIWRYLHWRRIGFEE</sequence>
<dbReference type="GO" id="GO:0000978">
    <property type="term" value="F:RNA polymerase II cis-regulatory region sequence-specific DNA binding"/>
    <property type="evidence" value="ECO:0007669"/>
    <property type="project" value="TreeGrafter"/>
</dbReference>
<keyword evidence="9" id="KW-0238">DNA-binding</keyword>
<feature type="domain" description="C2H2-type" evidence="13">
    <location>
        <begin position="300"/>
        <end position="327"/>
    </location>
</feature>
<dbReference type="FunFam" id="3.30.160.60:FF:000128">
    <property type="entry name" value="zinc finger protein 268 isoform X1"/>
    <property type="match status" value="1"/>
</dbReference>
<accession>A0AA88I3W4</accession>
<dbReference type="PROSITE" id="PS50157">
    <property type="entry name" value="ZINC_FINGER_C2H2_2"/>
    <property type="match status" value="6"/>
</dbReference>
<dbReference type="PANTHER" id="PTHR23235">
    <property type="entry name" value="KRUEPPEL-LIKE TRANSCRIPTION FACTOR"/>
    <property type="match status" value="1"/>
</dbReference>
<evidence type="ECO:0000259" key="13">
    <source>
        <dbReference type="PROSITE" id="PS50157"/>
    </source>
</evidence>
<evidence type="ECO:0000256" key="11">
    <source>
        <dbReference type="ARBA" id="ARBA00023242"/>
    </source>
</evidence>
<keyword evidence="4" id="KW-0479">Metal-binding</keyword>
<feature type="domain" description="C2H2-type" evidence="13">
    <location>
        <begin position="384"/>
        <end position="411"/>
    </location>
</feature>
<reference evidence="14" key="1">
    <citation type="submission" date="2023-07" db="EMBL/GenBank/DDBJ databases">
        <title>Chromosome-level genome assembly of Artemia franciscana.</title>
        <authorList>
            <person name="Jo E."/>
        </authorList>
    </citation>
    <scope>NUCLEOTIDE SEQUENCE</scope>
    <source>
        <tissue evidence="14">Whole body</tissue>
    </source>
</reference>
<evidence type="ECO:0000256" key="10">
    <source>
        <dbReference type="ARBA" id="ARBA00023163"/>
    </source>
</evidence>
<evidence type="ECO:0000256" key="4">
    <source>
        <dbReference type="ARBA" id="ARBA00022723"/>
    </source>
</evidence>
<dbReference type="GO" id="GO:0005634">
    <property type="term" value="C:nucleus"/>
    <property type="evidence" value="ECO:0007669"/>
    <property type="project" value="UniProtKB-SubCell"/>
</dbReference>
<feature type="domain" description="C2H2-type" evidence="13">
    <location>
        <begin position="412"/>
        <end position="439"/>
    </location>
</feature>
<organism evidence="14 15">
    <name type="scientific">Artemia franciscana</name>
    <name type="common">Brine shrimp</name>
    <name type="synonym">Artemia sanfranciscana</name>
    <dbReference type="NCBI Taxonomy" id="6661"/>
    <lineage>
        <taxon>Eukaryota</taxon>
        <taxon>Metazoa</taxon>
        <taxon>Ecdysozoa</taxon>
        <taxon>Arthropoda</taxon>
        <taxon>Crustacea</taxon>
        <taxon>Branchiopoda</taxon>
        <taxon>Anostraca</taxon>
        <taxon>Artemiidae</taxon>
        <taxon>Artemia</taxon>
    </lineage>
</organism>
<dbReference type="PROSITE" id="PS00028">
    <property type="entry name" value="ZINC_FINGER_C2H2_1"/>
    <property type="match status" value="6"/>
</dbReference>
<protein>
    <recommendedName>
        <fullName evidence="13">C2H2-type domain-containing protein</fullName>
    </recommendedName>
</protein>
<dbReference type="Pfam" id="PF00096">
    <property type="entry name" value="zf-C2H2"/>
    <property type="match status" value="5"/>
</dbReference>
<dbReference type="SMART" id="SM00355">
    <property type="entry name" value="ZnF_C2H2"/>
    <property type="match status" value="6"/>
</dbReference>
<feature type="domain" description="C2H2-type" evidence="13">
    <location>
        <begin position="440"/>
        <end position="467"/>
    </location>
</feature>
<evidence type="ECO:0000256" key="9">
    <source>
        <dbReference type="ARBA" id="ARBA00023125"/>
    </source>
</evidence>
<dbReference type="SUPFAM" id="SSF57667">
    <property type="entry name" value="beta-beta-alpha zinc fingers"/>
    <property type="match status" value="4"/>
</dbReference>
<keyword evidence="5" id="KW-0677">Repeat</keyword>
<evidence type="ECO:0000256" key="6">
    <source>
        <dbReference type="ARBA" id="ARBA00022771"/>
    </source>
</evidence>
<evidence type="ECO:0000256" key="8">
    <source>
        <dbReference type="ARBA" id="ARBA00023015"/>
    </source>
</evidence>
<evidence type="ECO:0000313" key="15">
    <source>
        <dbReference type="Proteomes" id="UP001187531"/>
    </source>
</evidence>
<evidence type="ECO:0000256" key="1">
    <source>
        <dbReference type="ARBA" id="ARBA00003767"/>
    </source>
</evidence>
<comment type="similarity">
    <text evidence="3">Belongs to the krueppel C2H2-type zinc-finger protein family.</text>
</comment>
<evidence type="ECO:0000256" key="7">
    <source>
        <dbReference type="ARBA" id="ARBA00022833"/>
    </source>
</evidence>
<feature type="domain" description="C2H2-type" evidence="13">
    <location>
        <begin position="328"/>
        <end position="355"/>
    </location>
</feature>
<evidence type="ECO:0000313" key="14">
    <source>
        <dbReference type="EMBL" id="KAK2723520.1"/>
    </source>
</evidence>
<dbReference type="GO" id="GO:0000981">
    <property type="term" value="F:DNA-binding transcription factor activity, RNA polymerase II-specific"/>
    <property type="evidence" value="ECO:0007669"/>
    <property type="project" value="TreeGrafter"/>
</dbReference>
<comment type="function">
    <text evidence="1">May be involved in transcriptional regulation.</text>
</comment>
<dbReference type="Pfam" id="PF13894">
    <property type="entry name" value="zf-C2H2_4"/>
    <property type="match status" value="1"/>
</dbReference>
<dbReference type="EMBL" id="JAVRJZ010000004">
    <property type="protein sequence ID" value="KAK2723520.1"/>
    <property type="molecule type" value="Genomic_DNA"/>
</dbReference>
<dbReference type="Gene3D" id="3.30.160.60">
    <property type="entry name" value="Classic Zinc Finger"/>
    <property type="match status" value="6"/>
</dbReference>
<keyword evidence="8" id="KW-0805">Transcription regulation</keyword>
<evidence type="ECO:0000256" key="3">
    <source>
        <dbReference type="ARBA" id="ARBA00006991"/>
    </source>
</evidence>
<feature type="domain" description="C2H2-type" evidence="13">
    <location>
        <begin position="356"/>
        <end position="383"/>
    </location>
</feature>
<dbReference type="CDD" id="cd09076">
    <property type="entry name" value="L1-EN"/>
    <property type="match status" value="1"/>
</dbReference>
<comment type="caution">
    <text evidence="14">The sequence shown here is derived from an EMBL/GenBank/DDBJ whole genome shotgun (WGS) entry which is preliminary data.</text>
</comment>
<dbReference type="FunFam" id="3.30.160.60:FF:000870">
    <property type="entry name" value="zinc finger protein 197 isoform X1"/>
    <property type="match status" value="1"/>
</dbReference>
<evidence type="ECO:0000256" key="12">
    <source>
        <dbReference type="PROSITE-ProRule" id="PRU00042"/>
    </source>
</evidence>
<proteinExistence type="inferred from homology"/>
<dbReference type="FunFam" id="3.30.160.60:FF:000198">
    <property type="entry name" value="zinc finger protein 10 isoform X1"/>
    <property type="match status" value="1"/>
</dbReference>
<name>A0AA88I3W4_ARTSF</name>
<gene>
    <name evidence="14" type="ORF">QYM36_002004</name>
</gene>
<dbReference type="InterPro" id="IPR036691">
    <property type="entry name" value="Endo/exonu/phosph_ase_sf"/>
</dbReference>
<evidence type="ECO:0000256" key="5">
    <source>
        <dbReference type="ARBA" id="ARBA00022737"/>
    </source>
</evidence>
<keyword evidence="15" id="KW-1185">Reference proteome</keyword>
<keyword evidence="6 12" id="KW-0863">Zinc-finger</keyword>
<dbReference type="FunFam" id="3.30.160.60:FF:001498">
    <property type="entry name" value="Zinc finger protein 404"/>
    <property type="match status" value="2"/>
</dbReference>
<keyword evidence="7" id="KW-0862">Zinc</keyword>